<accession>A0A9X2PVH8</accession>
<keyword evidence="4 5" id="KW-0472">Membrane</keyword>
<dbReference type="Proteomes" id="UP001155027">
    <property type="component" value="Unassembled WGS sequence"/>
</dbReference>
<comment type="subcellular location">
    <subcellularLocation>
        <location evidence="5">Cell membrane</location>
        <topology evidence="5">Multi-pass membrane protein</topology>
    </subcellularLocation>
</comment>
<keyword evidence="1 5" id="KW-1003">Cell membrane</keyword>
<proteinExistence type="inferred from homology"/>
<protein>
    <recommendedName>
        <fullName evidence="5">UPF0182 protein GGP71_001493</fullName>
    </recommendedName>
</protein>
<comment type="caution">
    <text evidence="7">The sequence shown here is derived from an EMBL/GenBank/DDBJ whole genome shotgun (WGS) entry which is preliminary data.</text>
</comment>
<organism evidence="7 8">
    <name type="scientific">Salinibacter ruber</name>
    <dbReference type="NCBI Taxonomy" id="146919"/>
    <lineage>
        <taxon>Bacteria</taxon>
        <taxon>Pseudomonadati</taxon>
        <taxon>Rhodothermota</taxon>
        <taxon>Rhodothermia</taxon>
        <taxon>Rhodothermales</taxon>
        <taxon>Salinibacteraceae</taxon>
        <taxon>Salinibacter</taxon>
    </lineage>
</organism>
<feature type="compositionally biased region" description="Polar residues" evidence="6">
    <location>
        <begin position="931"/>
        <end position="940"/>
    </location>
</feature>
<name>A0A9X2PVH8_9BACT</name>
<dbReference type="AlphaFoldDB" id="A0A9X2PVH8"/>
<sequence>MSILRSSRLLQILLGIIGVVFTVLLVTPGLVVEYFWLSELDYSSVFWTIRGAQVLLFVLVFLVAGLYFGGNFRVLIGNIPPLWASRWAQEGEAPEVGGEPLTRDRLQRLGYVVAGVLSLLFAAGFSGRWNDLLRFWYAGSYGQADPVYGVDLAFYMLELPFLQSLQSAVVGLAFLGLLALVTGYVIAGQIGIQDGGFEADSGALRHLGANLIFLLLGWAWGFYLDLYELLQEGGGAVYGAGYTDVNVVIPALYVMVAATLVLAGLIGLNLYRRRLRLLGIGGAGYLVLLVGGLVLAPSLVTQLTVLPSELQVERPYLENNIDMTREAYALGDFKERSYPAQPDLPADAVEQNEETIDNVRLWDPRLLIDTYRQLQEIRLYYEFYSVDVDRYMLDGDYRQVMVSPRELTQQLPEDTWDNRHVRFTHGYGSVSNLVAREGSEGSPEFLTQDIPPQSQYESLDVDNPALYYGERTPNYRIVPAGVPGDSLELDYPRSGENQYTRYGGEGGVSVGSFWKQLLFSYYMGDFNILLTDYIQDDSQIQFWNQVEERVRHVAPFLKLDKDPYLVHGDDRHYYIADAYTTSNSFPYSEPIRGQQGYQGTRYIRNSVKVVVDAYNGDVSLYVSNPEDPIIQTYQRIFPDLFQPLDAMPELLQNHIRYPQDFFEIQMERYRRYHQTQPQVFYNNEDLWTRPQEQYANQQRKMEPYYILTDLPGKDDAGLEFMLMLPMTPDGRDNMIGWVAARSDPPNYGEVVVYELPKDRLIRGPNQIESRIDQDTEISQQLSLWDQRGSSVIRGNLIVVPIEESFLYVEPIYLIADEIQIPEMQRVIAATDQDVAMKRTLRQSLNSVLGEQVVETRDQALAQMQQAAQTAQAASPEQVEGLERAKELIQEARDALQGGDFATFGDRFDELQQVLNDVPLPDTTGTVPPPTSSDTTGTMTVPTGDVSEVTGGS</sequence>
<feature type="region of interest" description="Disordered" evidence="6">
    <location>
        <begin position="917"/>
        <end position="952"/>
    </location>
</feature>
<feature type="transmembrane region" description="Helical" evidence="5">
    <location>
        <begin position="247"/>
        <end position="270"/>
    </location>
</feature>
<dbReference type="GO" id="GO:0005576">
    <property type="term" value="C:extracellular region"/>
    <property type="evidence" value="ECO:0007669"/>
    <property type="project" value="TreeGrafter"/>
</dbReference>
<feature type="transmembrane region" description="Helical" evidence="5">
    <location>
        <begin position="277"/>
        <end position="300"/>
    </location>
</feature>
<keyword evidence="2 5" id="KW-0812">Transmembrane</keyword>
<evidence type="ECO:0000256" key="2">
    <source>
        <dbReference type="ARBA" id="ARBA00022692"/>
    </source>
</evidence>
<keyword evidence="3 5" id="KW-1133">Transmembrane helix</keyword>
<evidence type="ECO:0000256" key="3">
    <source>
        <dbReference type="ARBA" id="ARBA00022989"/>
    </source>
</evidence>
<evidence type="ECO:0000256" key="1">
    <source>
        <dbReference type="ARBA" id="ARBA00022475"/>
    </source>
</evidence>
<dbReference type="PANTHER" id="PTHR39344:SF1">
    <property type="entry name" value="UPF0182 PROTEIN SLL1060"/>
    <property type="match status" value="1"/>
</dbReference>
<feature type="transmembrane region" description="Helical" evidence="5">
    <location>
        <begin position="109"/>
        <end position="127"/>
    </location>
</feature>
<comment type="similarity">
    <text evidence="5">Belongs to the UPF0182 family.</text>
</comment>
<dbReference type="HAMAP" id="MF_01600">
    <property type="entry name" value="UPF0182"/>
    <property type="match status" value="1"/>
</dbReference>
<dbReference type="InterPro" id="IPR005372">
    <property type="entry name" value="UPF0182"/>
</dbReference>
<feature type="transmembrane region" description="Helical" evidence="5">
    <location>
        <begin position="207"/>
        <end position="227"/>
    </location>
</feature>
<dbReference type="GO" id="GO:0005886">
    <property type="term" value="C:plasma membrane"/>
    <property type="evidence" value="ECO:0007669"/>
    <property type="project" value="UniProtKB-SubCell"/>
</dbReference>
<dbReference type="RefSeq" id="WP_259080033.1">
    <property type="nucleotide sequence ID" value="NZ_JANUAU010000004.1"/>
</dbReference>
<dbReference type="EMBL" id="JANUAU010000004">
    <property type="protein sequence ID" value="MCS3677570.1"/>
    <property type="molecule type" value="Genomic_DNA"/>
</dbReference>
<evidence type="ECO:0000256" key="4">
    <source>
        <dbReference type="ARBA" id="ARBA00023136"/>
    </source>
</evidence>
<dbReference type="Pfam" id="PF03699">
    <property type="entry name" value="UPF0182"/>
    <property type="match status" value="1"/>
</dbReference>
<evidence type="ECO:0000256" key="5">
    <source>
        <dbReference type="HAMAP-Rule" id="MF_01600"/>
    </source>
</evidence>
<gene>
    <name evidence="7" type="ORF">GGP71_001493</name>
</gene>
<feature type="transmembrane region" description="Helical" evidence="5">
    <location>
        <begin position="49"/>
        <end position="68"/>
    </location>
</feature>
<reference evidence="7" key="1">
    <citation type="submission" date="2022-08" db="EMBL/GenBank/DDBJ databases">
        <title>Genomic Encyclopedia of Type Strains, Phase V (KMG-V): Genome sequencing to study the core and pangenomes of soil and plant-associated prokaryotes.</title>
        <authorList>
            <person name="Whitman W."/>
        </authorList>
    </citation>
    <scope>NUCLEOTIDE SEQUENCE</scope>
    <source>
        <strain evidence="7">0</strain>
    </source>
</reference>
<evidence type="ECO:0000313" key="8">
    <source>
        <dbReference type="Proteomes" id="UP001155027"/>
    </source>
</evidence>
<feature type="transmembrane region" description="Helical" evidence="5">
    <location>
        <begin position="12"/>
        <end position="37"/>
    </location>
</feature>
<feature type="transmembrane region" description="Helical" evidence="5">
    <location>
        <begin position="165"/>
        <end position="187"/>
    </location>
</feature>
<evidence type="ECO:0000256" key="6">
    <source>
        <dbReference type="SAM" id="MobiDB-lite"/>
    </source>
</evidence>
<evidence type="ECO:0000313" key="7">
    <source>
        <dbReference type="EMBL" id="MCS3677570.1"/>
    </source>
</evidence>
<dbReference type="PANTHER" id="PTHR39344">
    <property type="entry name" value="UPF0182 PROTEIN SLL1060"/>
    <property type="match status" value="1"/>
</dbReference>